<dbReference type="GO" id="GO:0044209">
    <property type="term" value="P:AMP salvage"/>
    <property type="evidence" value="ECO:0007669"/>
    <property type="project" value="UniProtKB-UniRule"/>
</dbReference>
<comment type="domain">
    <text evidence="5">Consists of three domains, a large central CORE domain and two small peripheral domains, NMPbind and LID, which undergo movements during catalysis. The LID domain closes over the site of phosphoryl transfer upon ATP binding. Assembling and dissambling the active center during each catalytic cycle provides an effective means to prevent ATP hydrolysis. Some bacteria have evolved a zinc-coordinating structure that stabilizes the LID domain.</text>
</comment>
<evidence type="ECO:0000256" key="5">
    <source>
        <dbReference type="HAMAP-Rule" id="MF_00235"/>
    </source>
</evidence>
<evidence type="ECO:0000259" key="8">
    <source>
        <dbReference type="Pfam" id="PF05191"/>
    </source>
</evidence>
<feature type="binding site" evidence="5">
    <location>
        <position position="172"/>
    </location>
    <ligand>
        <name>AMP</name>
        <dbReference type="ChEBI" id="CHEBI:456215"/>
    </ligand>
</feature>
<accession>A0A940MUI5</accession>
<comment type="function">
    <text evidence="5">Catalyzes the reversible transfer of the terminal phosphate group between ATP and AMP. Plays an important role in cellular energy homeostasis and in adenine nucleotide metabolism.</text>
</comment>
<dbReference type="FunFam" id="3.40.50.300:FF:000106">
    <property type="entry name" value="Adenylate kinase mitochondrial"/>
    <property type="match status" value="1"/>
</dbReference>
<gene>
    <name evidence="5" type="primary">adk</name>
    <name evidence="9" type="ORF">J5Y10_16510</name>
</gene>
<feature type="binding site" evidence="5">
    <location>
        <position position="150"/>
    </location>
    <ligand>
        <name>Zn(2+)</name>
        <dbReference type="ChEBI" id="CHEBI:29105"/>
        <note>structural</note>
    </ligand>
</feature>
<feature type="binding site" evidence="5">
    <location>
        <position position="127"/>
    </location>
    <ligand>
        <name>ATP</name>
        <dbReference type="ChEBI" id="CHEBI:30616"/>
    </ligand>
</feature>
<dbReference type="NCBIfam" id="TIGR01351">
    <property type="entry name" value="adk"/>
    <property type="match status" value="1"/>
</dbReference>
<keyword evidence="1 5" id="KW-0808">Transferase</keyword>
<organism evidence="9 10">
    <name type="scientific">Roseomonas indoligenes</name>
    <dbReference type="NCBI Taxonomy" id="2820811"/>
    <lineage>
        <taxon>Bacteria</taxon>
        <taxon>Pseudomonadati</taxon>
        <taxon>Pseudomonadota</taxon>
        <taxon>Alphaproteobacteria</taxon>
        <taxon>Acetobacterales</taxon>
        <taxon>Roseomonadaceae</taxon>
        <taxon>Roseomonas</taxon>
    </lineage>
</organism>
<evidence type="ECO:0000313" key="9">
    <source>
        <dbReference type="EMBL" id="MBP0494388.1"/>
    </source>
</evidence>
<dbReference type="NCBIfam" id="NF001380">
    <property type="entry name" value="PRK00279.1-2"/>
    <property type="match status" value="1"/>
</dbReference>
<reference evidence="9" key="1">
    <citation type="submission" date="2021-03" db="EMBL/GenBank/DDBJ databases">
        <authorList>
            <person name="So Y."/>
        </authorList>
    </citation>
    <scope>NUCLEOTIDE SEQUENCE</scope>
    <source>
        <strain evidence="9">SG15</strain>
    </source>
</reference>
<dbReference type="RefSeq" id="WP_209375137.1">
    <property type="nucleotide sequence ID" value="NZ_JAGIZA010000010.1"/>
</dbReference>
<feature type="binding site" evidence="5">
    <location>
        <position position="92"/>
    </location>
    <ligand>
        <name>AMP</name>
        <dbReference type="ChEBI" id="CHEBI:456215"/>
    </ligand>
</feature>
<evidence type="ECO:0000256" key="2">
    <source>
        <dbReference type="ARBA" id="ARBA00022727"/>
    </source>
</evidence>
<comment type="pathway">
    <text evidence="5">Purine metabolism; AMP biosynthesis via salvage pathway; AMP from ADP: step 1/1.</text>
</comment>
<dbReference type="PANTHER" id="PTHR23359">
    <property type="entry name" value="NUCLEOTIDE KINASE"/>
    <property type="match status" value="1"/>
</dbReference>
<feature type="binding site" evidence="5">
    <location>
        <begin position="57"/>
        <end position="59"/>
    </location>
    <ligand>
        <name>AMP</name>
        <dbReference type="ChEBI" id="CHEBI:456215"/>
    </ligand>
</feature>
<feature type="binding site" evidence="5">
    <location>
        <position position="130"/>
    </location>
    <ligand>
        <name>Zn(2+)</name>
        <dbReference type="ChEBI" id="CHEBI:29105"/>
        <note>structural</note>
    </ligand>
</feature>
<dbReference type="EC" id="2.7.4.3" evidence="5 7"/>
<dbReference type="PROSITE" id="PS00113">
    <property type="entry name" value="ADENYLATE_KINASE"/>
    <property type="match status" value="1"/>
</dbReference>
<dbReference type="GO" id="GO:0008270">
    <property type="term" value="F:zinc ion binding"/>
    <property type="evidence" value="ECO:0007669"/>
    <property type="project" value="UniProtKB-UniRule"/>
</dbReference>
<dbReference type="PRINTS" id="PR00094">
    <property type="entry name" value="ADENYLTKNASE"/>
</dbReference>
<keyword evidence="10" id="KW-1185">Reference proteome</keyword>
<feature type="binding site" evidence="5">
    <location>
        <position position="133"/>
    </location>
    <ligand>
        <name>Zn(2+)</name>
        <dbReference type="ChEBI" id="CHEBI:29105"/>
        <note>structural</note>
    </ligand>
</feature>
<comment type="subcellular location">
    <subcellularLocation>
        <location evidence="5 7">Cytoplasm</location>
    </subcellularLocation>
</comment>
<evidence type="ECO:0000256" key="7">
    <source>
        <dbReference type="RuleBase" id="RU003331"/>
    </source>
</evidence>
<evidence type="ECO:0000256" key="3">
    <source>
        <dbReference type="ARBA" id="ARBA00022741"/>
    </source>
</evidence>
<dbReference type="HAMAP" id="MF_00235">
    <property type="entry name" value="Adenylate_kinase_Adk"/>
    <property type="match status" value="1"/>
</dbReference>
<comment type="subunit">
    <text evidence="5 7">Monomer.</text>
</comment>
<comment type="catalytic activity">
    <reaction evidence="5 7">
        <text>AMP + ATP = 2 ADP</text>
        <dbReference type="Rhea" id="RHEA:12973"/>
        <dbReference type="ChEBI" id="CHEBI:30616"/>
        <dbReference type="ChEBI" id="CHEBI:456215"/>
        <dbReference type="ChEBI" id="CHEBI:456216"/>
        <dbReference type="EC" id="2.7.4.3"/>
    </reaction>
</comment>
<dbReference type="NCBIfam" id="NF001381">
    <property type="entry name" value="PRK00279.1-3"/>
    <property type="match status" value="1"/>
</dbReference>
<feature type="binding site" evidence="5">
    <location>
        <position position="36"/>
    </location>
    <ligand>
        <name>AMP</name>
        <dbReference type="ChEBI" id="CHEBI:456215"/>
    </ligand>
</feature>
<dbReference type="NCBIfam" id="NF011100">
    <property type="entry name" value="PRK14527.1"/>
    <property type="match status" value="1"/>
</dbReference>
<comment type="caution">
    <text evidence="5">Lacks conserved residue(s) required for the propagation of feature annotation.</text>
</comment>
<dbReference type="InterPro" id="IPR000850">
    <property type="entry name" value="Adenylat/UMP-CMP_kin"/>
</dbReference>
<comment type="similarity">
    <text evidence="5 6">Belongs to the adenylate kinase family.</text>
</comment>
<dbReference type="InterPro" id="IPR006259">
    <property type="entry name" value="Adenyl_kin_sub"/>
</dbReference>
<dbReference type="Gene3D" id="3.40.50.300">
    <property type="entry name" value="P-loop containing nucleotide triphosphate hydrolases"/>
    <property type="match status" value="1"/>
</dbReference>
<dbReference type="GO" id="GO:0004017">
    <property type="term" value="F:AMP kinase activity"/>
    <property type="evidence" value="ECO:0007669"/>
    <property type="project" value="UniProtKB-UniRule"/>
</dbReference>
<evidence type="ECO:0000256" key="6">
    <source>
        <dbReference type="RuleBase" id="RU003330"/>
    </source>
</evidence>
<feature type="binding site" evidence="5">
    <location>
        <position position="161"/>
    </location>
    <ligand>
        <name>AMP</name>
        <dbReference type="ChEBI" id="CHEBI:456215"/>
    </ligand>
</feature>
<dbReference type="InterPro" id="IPR027417">
    <property type="entry name" value="P-loop_NTPase"/>
</dbReference>
<dbReference type="Pfam" id="PF05191">
    <property type="entry name" value="ADK_lid"/>
    <property type="match status" value="1"/>
</dbReference>
<dbReference type="GO" id="GO:0005737">
    <property type="term" value="C:cytoplasm"/>
    <property type="evidence" value="ECO:0007669"/>
    <property type="project" value="UniProtKB-SubCell"/>
</dbReference>
<dbReference type="InterPro" id="IPR007862">
    <property type="entry name" value="Adenylate_kinase_lid-dom"/>
</dbReference>
<feature type="binding site" evidence="5">
    <location>
        <position position="200"/>
    </location>
    <ligand>
        <name>ATP</name>
        <dbReference type="ChEBI" id="CHEBI:30616"/>
    </ligand>
</feature>
<dbReference type="InterPro" id="IPR033690">
    <property type="entry name" value="Adenylat_kinase_CS"/>
</dbReference>
<evidence type="ECO:0000256" key="4">
    <source>
        <dbReference type="ARBA" id="ARBA00022777"/>
    </source>
</evidence>
<dbReference type="Proteomes" id="UP000677537">
    <property type="component" value="Unassembled WGS sequence"/>
</dbReference>
<dbReference type="AlphaFoldDB" id="A0A940MUI5"/>
<dbReference type="NCBIfam" id="NF011105">
    <property type="entry name" value="PRK14532.1"/>
    <property type="match status" value="1"/>
</dbReference>
<proteinExistence type="inferred from homology"/>
<dbReference type="SUPFAM" id="SSF52540">
    <property type="entry name" value="P-loop containing nucleoside triphosphate hydrolases"/>
    <property type="match status" value="1"/>
</dbReference>
<feature type="binding site" evidence="5">
    <location>
        <position position="153"/>
    </location>
    <ligand>
        <name>Zn(2+)</name>
        <dbReference type="ChEBI" id="CHEBI:29105"/>
        <note>structural</note>
    </ligand>
</feature>
<evidence type="ECO:0000256" key="1">
    <source>
        <dbReference type="ARBA" id="ARBA00022679"/>
    </source>
</evidence>
<dbReference type="CDD" id="cd01428">
    <property type="entry name" value="ADK"/>
    <property type="match status" value="1"/>
</dbReference>
<dbReference type="Pfam" id="PF00406">
    <property type="entry name" value="ADK"/>
    <property type="match status" value="1"/>
</dbReference>
<comment type="caution">
    <text evidence="9">The sequence shown here is derived from an EMBL/GenBank/DDBJ whole genome shotgun (WGS) entry which is preliminary data.</text>
</comment>
<keyword evidence="4 5" id="KW-0418">Kinase</keyword>
<sequence>MNLILLGPPGAGKGTQAKILQDRHGIAQISTGDMLRAEVRSGSEIGNEAKAIMERGDLVPDAIITAMLAIRVQKPDCVAGFILDGFPRTVPQAEALDVMLAEMGLALNHVIELKVDDGALVERIAGRFTCSSCGAGYHDRFKPTQIPGICDVCGSHDFTRRADDKAETVAARLDAYHRSTAPLLPYYAEQGKLKHVDGMADMPTVAAQIGAILDQSESGLDSRGTST</sequence>
<feature type="domain" description="Adenylate kinase active site lid" evidence="8">
    <location>
        <begin position="127"/>
        <end position="163"/>
    </location>
</feature>
<keyword evidence="5" id="KW-0479">Metal-binding</keyword>
<feature type="binding site" evidence="5">
    <location>
        <position position="31"/>
    </location>
    <ligand>
        <name>AMP</name>
        <dbReference type="ChEBI" id="CHEBI:456215"/>
    </ligand>
</feature>
<feature type="binding site" evidence="5">
    <location>
        <begin position="10"/>
        <end position="15"/>
    </location>
    <ligand>
        <name>ATP</name>
        <dbReference type="ChEBI" id="CHEBI:30616"/>
    </ligand>
</feature>
<protein>
    <recommendedName>
        <fullName evidence="5 7">Adenylate kinase</fullName>
        <shortName evidence="5">AK</shortName>
        <ecNumber evidence="5 7">2.7.4.3</ecNumber>
    </recommendedName>
    <alternativeName>
        <fullName evidence="5">ATP-AMP transphosphorylase</fullName>
    </alternativeName>
    <alternativeName>
        <fullName evidence="5">ATP:AMP phosphotransferase</fullName>
    </alternativeName>
    <alternativeName>
        <fullName evidence="5">Adenylate monophosphate kinase</fullName>
    </alternativeName>
</protein>
<keyword evidence="5" id="KW-0963">Cytoplasm</keyword>
<dbReference type="EMBL" id="JAGIZA010000010">
    <property type="protein sequence ID" value="MBP0494388.1"/>
    <property type="molecule type" value="Genomic_DNA"/>
</dbReference>
<keyword evidence="2 5" id="KW-0545">Nucleotide biosynthesis</keyword>
<feature type="region of interest" description="NMP" evidence="5">
    <location>
        <begin position="30"/>
        <end position="59"/>
    </location>
</feature>
<dbReference type="GO" id="GO:0005524">
    <property type="term" value="F:ATP binding"/>
    <property type="evidence" value="ECO:0007669"/>
    <property type="project" value="UniProtKB-UniRule"/>
</dbReference>
<keyword evidence="3 5" id="KW-0547">Nucleotide-binding</keyword>
<keyword evidence="5" id="KW-0862">Zinc</keyword>
<name>A0A940MUI5_9PROT</name>
<keyword evidence="5 7" id="KW-0067">ATP-binding</keyword>
<feature type="binding site" evidence="5">
    <location>
        <begin position="85"/>
        <end position="88"/>
    </location>
    <ligand>
        <name>AMP</name>
        <dbReference type="ChEBI" id="CHEBI:456215"/>
    </ligand>
</feature>
<evidence type="ECO:0000313" key="10">
    <source>
        <dbReference type="Proteomes" id="UP000677537"/>
    </source>
</evidence>